<dbReference type="WBParaSite" id="ALUE_0000479801-mRNA-1">
    <property type="protein sequence ID" value="ALUE_0000479801-mRNA-1"/>
    <property type="gene ID" value="ALUE_0000479801"/>
</dbReference>
<reference evidence="2" key="1">
    <citation type="submission" date="2017-02" db="UniProtKB">
        <authorList>
            <consortium name="WormBaseParasite"/>
        </authorList>
    </citation>
    <scope>IDENTIFICATION</scope>
</reference>
<dbReference type="AlphaFoldDB" id="A0A0M3HRA4"/>
<evidence type="ECO:0000313" key="2">
    <source>
        <dbReference type="WBParaSite" id="ALUE_0000479801-mRNA-1"/>
    </source>
</evidence>
<sequence length="87" mass="9959">MVTVARVVQYGNSIKWKIAYARSMWGDIRVQLWHAIGCNCIYVLCFLSVDPNYVDTNSVGLLSSFHLAIAWETVHFMPENTSTTRFN</sequence>
<accession>A0A0M3HRA4</accession>
<proteinExistence type="predicted"/>
<organism evidence="1 2">
    <name type="scientific">Ascaris lumbricoides</name>
    <name type="common">Giant roundworm</name>
    <dbReference type="NCBI Taxonomy" id="6252"/>
    <lineage>
        <taxon>Eukaryota</taxon>
        <taxon>Metazoa</taxon>
        <taxon>Ecdysozoa</taxon>
        <taxon>Nematoda</taxon>
        <taxon>Chromadorea</taxon>
        <taxon>Rhabditida</taxon>
        <taxon>Spirurina</taxon>
        <taxon>Ascaridomorpha</taxon>
        <taxon>Ascaridoidea</taxon>
        <taxon>Ascarididae</taxon>
        <taxon>Ascaris</taxon>
    </lineage>
</organism>
<name>A0A0M3HRA4_ASCLU</name>
<keyword evidence="1" id="KW-1185">Reference proteome</keyword>
<evidence type="ECO:0000313" key="1">
    <source>
        <dbReference type="Proteomes" id="UP000036681"/>
    </source>
</evidence>
<protein>
    <submittedName>
        <fullName evidence="2">7TM_GPCR_Srx domain-containing protein</fullName>
    </submittedName>
</protein>
<dbReference type="Proteomes" id="UP000036681">
    <property type="component" value="Unplaced"/>
</dbReference>